<evidence type="ECO:0000256" key="1">
    <source>
        <dbReference type="SAM" id="MobiDB-lite"/>
    </source>
</evidence>
<organism evidence="2 3">
    <name type="scientific">Glossina austeni</name>
    <name type="common">Savannah tsetse fly</name>
    <dbReference type="NCBI Taxonomy" id="7395"/>
    <lineage>
        <taxon>Eukaryota</taxon>
        <taxon>Metazoa</taxon>
        <taxon>Ecdysozoa</taxon>
        <taxon>Arthropoda</taxon>
        <taxon>Hexapoda</taxon>
        <taxon>Insecta</taxon>
        <taxon>Pterygota</taxon>
        <taxon>Neoptera</taxon>
        <taxon>Endopterygota</taxon>
        <taxon>Diptera</taxon>
        <taxon>Brachycera</taxon>
        <taxon>Muscomorpha</taxon>
        <taxon>Hippoboscoidea</taxon>
        <taxon>Glossinidae</taxon>
        <taxon>Glossina</taxon>
    </lineage>
</organism>
<dbReference type="Proteomes" id="UP000078200">
    <property type="component" value="Unassembled WGS sequence"/>
</dbReference>
<proteinExistence type="predicted"/>
<dbReference type="EnsemblMetazoa" id="GAUT046979-RA">
    <property type="protein sequence ID" value="GAUT046979-PA"/>
    <property type="gene ID" value="GAUT046979"/>
</dbReference>
<dbReference type="VEuPathDB" id="VectorBase:GAUT046979"/>
<reference evidence="2" key="1">
    <citation type="submission" date="2020-05" db="UniProtKB">
        <authorList>
            <consortium name="EnsemblMetazoa"/>
        </authorList>
    </citation>
    <scope>IDENTIFICATION</scope>
    <source>
        <strain evidence="2">TTRI</strain>
    </source>
</reference>
<name>A0A1A9VTH6_GLOAU</name>
<evidence type="ECO:0000313" key="3">
    <source>
        <dbReference type="Proteomes" id="UP000078200"/>
    </source>
</evidence>
<feature type="region of interest" description="Disordered" evidence="1">
    <location>
        <begin position="115"/>
        <end position="135"/>
    </location>
</feature>
<accession>A0A1A9VTH6</accession>
<evidence type="ECO:0000313" key="2">
    <source>
        <dbReference type="EnsemblMetazoa" id="GAUT046979-PA"/>
    </source>
</evidence>
<protein>
    <submittedName>
        <fullName evidence="2">Uncharacterized protein</fullName>
    </submittedName>
</protein>
<sequence length="135" mass="15275">MEFVPLLRHYGYYFPATACTVTATYGADEDDSLDDVNNADDIVEMAAAPTHIHFIIPSICNIIECRVMRQLKYNSSCEEGRSYRRSLRPIANELLAMLLVRQIQSKLDRCLPENSVIAPEGEPSPKNYIKGESDY</sequence>
<keyword evidence="3" id="KW-1185">Reference proteome</keyword>
<dbReference type="AlphaFoldDB" id="A0A1A9VTH6"/>